<dbReference type="SUPFAM" id="SSF47729">
    <property type="entry name" value="IHF-like DNA-binding proteins"/>
    <property type="match status" value="1"/>
</dbReference>
<dbReference type="PATRIC" id="fig|1002367.3.peg.1250"/>
<name>G6AY38_9BACT</name>
<dbReference type="AlphaFoldDB" id="G6AY38"/>
<dbReference type="Gene3D" id="3.40.960.10">
    <property type="entry name" value="VSR Endonuclease"/>
    <property type="match status" value="1"/>
</dbReference>
<dbReference type="GO" id="GO:0030527">
    <property type="term" value="F:structural constituent of chromatin"/>
    <property type="evidence" value="ECO:0007669"/>
    <property type="project" value="InterPro"/>
</dbReference>
<dbReference type="Pfam" id="PF00216">
    <property type="entry name" value="Bac_DNA_binding"/>
    <property type="match status" value="1"/>
</dbReference>
<evidence type="ECO:0000256" key="1">
    <source>
        <dbReference type="ARBA" id="ARBA00010529"/>
    </source>
</evidence>
<dbReference type="EMBL" id="AFZZ01000135">
    <property type="protein sequence ID" value="EHJ39748.1"/>
    <property type="molecule type" value="Genomic_DNA"/>
</dbReference>
<reference evidence="3 4" key="1">
    <citation type="submission" date="2011-08" db="EMBL/GenBank/DDBJ databases">
        <authorList>
            <person name="Weinstock G."/>
            <person name="Sodergren E."/>
            <person name="Clifton S."/>
            <person name="Fulton L."/>
            <person name="Fulton B."/>
            <person name="Courtney L."/>
            <person name="Fronick C."/>
            <person name="Harrison M."/>
            <person name="Strong C."/>
            <person name="Farmer C."/>
            <person name="Delahaunty K."/>
            <person name="Markovic C."/>
            <person name="Hall O."/>
            <person name="Minx P."/>
            <person name="Tomlinson C."/>
            <person name="Mitreva M."/>
            <person name="Hou S."/>
            <person name="Chen J."/>
            <person name="Wollam A."/>
            <person name="Pepin K.H."/>
            <person name="Johnson M."/>
            <person name="Bhonagiri V."/>
            <person name="Zhang X."/>
            <person name="Suruliraj S."/>
            <person name="Warren W."/>
            <person name="Chinwalla A."/>
            <person name="Mardis E.R."/>
            <person name="Wilson R.K."/>
        </authorList>
    </citation>
    <scope>NUCLEOTIDE SEQUENCE [LARGE SCALE GENOMIC DNA]</scope>
    <source>
        <strain evidence="3 4">DSM 18206</strain>
    </source>
</reference>
<gene>
    <name evidence="3" type="ORF">HMPREF0673_01547</name>
</gene>
<comment type="similarity">
    <text evidence="1">Belongs to the bacterial histone-like protein family.</text>
</comment>
<accession>G6AY38</accession>
<keyword evidence="2" id="KW-0238">DNA-binding</keyword>
<dbReference type="InterPro" id="IPR010992">
    <property type="entry name" value="IHF-like_DNA-bd_dom_sf"/>
</dbReference>
<evidence type="ECO:0000313" key="3">
    <source>
        <dbReference type="EMBL" id="EHJ39748.1"/>
    </source>
</evidence>
<sequence>MHTIISELKQGNRISLKDFGAFSVVKRHGKTYFDFRERKIKKSLSKNSVKFVPYKNFKKQLCLNVVDIHSVNDGSLENKITLEDSVYKRSLPDHGKIDSNNYGQQNIGERTIHKQDLSENILVFNGNFPYDKFQGELDHTNFPSIMIPQQNTSILIPQPDKTGATIGVMEPVLFSRLHKMCEELSCIKILDNVKLPILNRNYSYRPDICLCWEEKNLYIDIEVDEPYDIVSRKPIHYKESGDNLRDRYFIRNGWCVIRFTEQQVHDNIEGVTNYIKRLLRWLTNDERIKFDEDSLNSVERWSYDQAEQMASDNTREEYLDLLDDVSTKHIQTNNISKITNTGKNVFLKPDEDILLPKKESKWVSIINDIAKSKCDYCKVIQTDGYQWIYDKHITIISKNGNEFITGKSPFNYDLEISIDKIADLVPLETLFSEIKWKKHDGMCLKDFHKMREILFDAIANGKPIWCAYRSNNSGYSKRFLSNLVYCWREPNVQSPHIGLGHGAKYDLSSLSHFFAYCSNRQEFRMFATDYRLEELIVLNCDHVYLCPEVYERSFARLIMSIYENNNRNAFFENADKILEIMPKKELESPITQVNLADYQVLKGNIDKAVELYQQKPYKYFLTPSYTWGEACIADIKYFINLFKEHQTSSPDAKKLLHNFSDVLKRLMQSNWIRTN</sequence>
<dbReference type="Proteomes" id="UP000004407">
    <property type="component" value="Unassembled WGS sequence"/>
</dbReference>
<proteinExistence type="inferred from homology"/>
<protein>
    <recommendedName>
        <fullName evidence="5">DUF559 domain-containing protein</fullName>
    </recommendedName>
</protein>
<dbReference type="GO" id="GO:0003677">
    <property type="term" value="F:DNA binding"/>
    <property type="evidence" value="ECO:0007669"/>
    <property type="project" value="UniProtKB-KW"/>
</dbReference>
<evidence type="ECO:0008006" key="5">
    <source>
        <dbReference type="Google" id="ProtNLM"/>
    </source>
</evidence>
<dbReference type="InterPro" id="IPR000119">
    <property type="entry name" value="Hist_DNA-bd"/>
</dbReference>
<comment type="caution">
    <text evidence="3">The sequence shown here is derived from an EMBL/GenBank/DDBJ whole genome shotgun (WGS) entry which is preliminary data.</text>
</comment>
<evidence type="ECO:0000313" key="4">
    <source>
        <dbReference type="Proteomes" id="UP000004407"/>
    </source>
</evidence>
<dbReference type="HOGENOM" id="CLU_407015_0_0_10"/>
<dbReference type="eggNOG" id="COG0507">
    <property type="taxonomic scope" value="Bacteria"/>
</dbReference>
<dbReference type="Gene3D" id="4.10.520.10">
    <property type="entry name" value="IHF-like DNA-binding proteins"/>
    <property type="match status" value="1"/>
</dbReference>
<organism evidence="3 4">
    <name type="scientific">Leyella stercorea DSM 18206</name>
    <dbReference type="NCBI Taxonomy" id="1002367"/>
    <lineage>
        <taxon>Bacteria</taxon>
        <taxon>Pseudomonadati</taxon>
        <taxon>Bacteroidota</taxon>
        <taxon>Bacteroidia</taxon>
        <taxon>Bacteroidales</taxon>
        <taxon>Prevotellaceae</taxon>
        <taxon>Leyella</taxon>
    </lineage>
</organism>
<evidence type="ECO:0000256" key="2">
    <source>
        <dbReference type="ARBA" id="ARBA00023125"/>
    </source>
</evidence>